<accession>A0AAV9PRB4</accession>
<evidence type="ECO:0000313" key="3">
    <source>
        <dbReference type="Proteomes" id="UP001345827"/>
    </source>
</evidence>
<name>A0AAV9PRB4_9PEZI</name>
<keyword evidence="3" id="KW-1185">Reference proteome</keyword>
<evidence type="ECO:0008006" key="4">
    <source>
        <dbReference type="Google" id="ProtNLM"/>
    </source>
</evidence>
<reference evidence="2 3" key="1">
    <citation type="submission" date="2023-06" db="EMBL/GenBank/DDBJ databases">
        <title>Black Yeasts Isolated from many extreme environments.</title>
        <authorList>
            <person name="Coleine C."/>
            <person name="Stajich J.E."/>
            <person name="Selbmann L."/>
        </authorList>
    </citation>
    <scope>NUCLEOTIDE SEQUENCE [LARGE SCALE GENOMIC DNA]</scope>
    <source>
        <strain evidence="2 3">CCFEE 5887</strain>
    </source>
</reference>
<dbReference type="Pfam" id="PF04525">
    <property type="entry name" value="LOR"/>
    <property type="match status" value="1"/>
</dbReference>
<protein>
    <recommendedName>
        <fullName evidence="4">Phospholipid scramblase</fullName>
    </recommendedName>
</protein>
<comment type="caution">
    <text evidence="2">The sequence shown here is derived from an EMBL/GenBank/DDBJ whole genome shotgun (WGS) entry which is preliminary data.</text>
</comment>
<dbReference type="InterPro" id="IPR038595">
    <property type="entry name" value="LOR_sf"/>
</dbReference>
<gene>
    <name evidence="2" type="ORF">LTR25_010730</name>
</gene>
<dbReference type="InterPro" id="IPR007612">
    <property type="entry name" value="LOR"/>
</dbReference>
<dbReference type="EMBL" id="JAXLQG010000029">
    <property type="protein sequence ID" value="KAK5528064.1"/>
    <property type="molecule type" value="Genomic_DNA"/>
</dbReference>
<dbReference type="InterPro" id="IPR025659">
    <property type="entry name" value="Tubby-like_C"/>
</dbReference>
<dbReference type="SUPFAM" id="SSF54518">
    <property type="entry name" value="Tubby C-terminal domain-like"/>
    <property type="match status" value="1"/>
</dbReference>
<dbReference type="PANTHER" id="PTHR31087:SF161">
    <property type="entry name" value="TUBBY C 2 FAMILY PROTEIN"/>
    <property type="match status" value="1"/>
</dbReference>
<evidence type="ECO:0000313" key="2">
    <source>
        <dbReference type="EMBL" id="KAK5528064.1"/>
    </source>
</evidence>
<sequence>MAPLAPFNPPLGPNQMFCQPNEQTLQMKEKVFSLTGDDFTVTTVAGVQVCKCKGKVLSISGAKKFTDMQGNEIFTLKNKYFSLHKSFHAERPDGSDIFQVKGHFSVLSSKSTVHFKNQSDGNEIELEVKGDWFDRSASITFGGRPVAHISRSFFNVRQIFGDKQTYFVTVAPGVDLTLIAAICVCLDERENES</sequence>
<dbReference type="AlphaFoldDB" id="A0AAV9PRB4"/>
<proteinExistence type="inferred from homology"/>
<comment type="similarity">
    <text evidence="1">Belongs to the LOR family.</text>
</comment>
<dbReference type="PANTHER" id="PTHR31087">
    <property type="match status" value="1"/>
</dbReference>
<dbReference type="Proteomes" id="UP001345827">
    <property type="component" value="Unassembled WGS sequence"/>
</dbReference>
<evidence type="ECO:0000256" key="1">
    <source>
        <dbReference type="ARBA" id="ARBA00005437"/>
    </source>
</evidence>
<organism evidence="2 3">
    <name type="scientific">Vermiconidia calcicola</name>
    <dbReference type="NCBI Taxonomy" id="1690605"/>
    <lineage>
        <taxon>Eukaryota</taxon>
        <taxon>Fungi</taxon>
        <taxon>Dikarya</taxon>
        <taxon>Ascomycota</taxon>
        <taxon>Pezizomycotina</taxon>
        <taxon>Dothideomycetes</taxon>
        <taxon>Dothideomycetidae</taxon>
        <taxon>Mycosphaerellales</taxon>
        <taxon>Extremaceae</taxon>
        <taxon>Vermiconidia</taxon>
    </lineage>
</organism>
<dbReference type="Gene3D" id="2.40.160.200">
    <property type="entry name" value="LURP1-related"/>
    <property type="match status" value="1"/>
</dbReference>